<keyword evidence="4" id="KW-0732">Signal</keyword>
<dbReference type="GO" id="GO:0016614">
    <property type="term" value="F:oxidoreductase activity, acting on CH-OH group of donors"/>
    <property type="evidence" value="ECO:0007669"/>
    <property type="project" value="InterPro"/>
</dbReference>
<dbReference type="Gene3D" id="3.50.50.60">
    <property type="entry name" value="FAD/NAD(P)-binding domain"/>
    <property type="match status" value="1"/>
</dbReference>
<gene>
    <name evidence="11" type="ORF">STEHIDRAFT_88165</name>
</gene>
<dbReference type="PIRSF" id="PIRSF000137">
    <property type="entry name" value="Alcohol_oxidase"/>
    <property type="match status" value="1"/>
</dbReference>
<evidence type="ECO:0000256" key="8">
    <source>
        <dbReference type="RuleBase" id="RU003968"/>
    </source>
</evidence>
<feature type="domain" description="Glucose-methanol-choline oxidoreductase N-terminal" evidence="10">
    <location>
        <begin position="287"/>
        <end position="301"/>
    </location>
</feature>
<dbReference type="OrthoDB" id="269227at2759"/>
<dbReference type="GO" id="GO:0050660">
    <property type="term" value="F:flavin adenine dinucleotide binding"/>
    <property type="evidence" value="ECO:0007669"/>
    <property type="project" value="InterPro"/>
</dbReference>
<dbReference type="OMA" id="ERNCLDC"/>
<dbReference type="PROSITE" id="PS00624">
    <property type="entry name" value="GMC_OXRED_2"/>
    <property type="match status" value="1"/>
</dbReference>
<dbReference type="eggNOG" id="KOG1238">
    <property type="taxonomic scope" value="Eukaryota"/>
</dbReference>
<evidence type="ECO:0000259" key="9">
    <source>
        <dbReference type="PROSITE" id="PS00623"/>
    </source>
</evidence>
<dbReference type="InterPro" id="IPR000172">
    <property type="entry name" value="GMC_OxRdtase_N"/>
</dbReference>
<keyword evidence="12" id="KW-1185">Reference proteome</keyword>
<reference evidence="12" key="1">
    <citation type="journal article" date="2012" name="Science">
        <title>The Paleozoic origin of enzymatic lignin decomposition reconstructed from 31 fungal genomes.</title>
        <authorList>
            <person name="Floudas D."/>
            <person name="Binder M."/>
            <person name="Riley R."/>
            <person name="Barry K."/>
            <person name="Blanchette R.A."/>
            <person name="Henrissat B."/>
            <person name="Martinez A.T."/>
            <person name="Otillar R."/>
            <person name="Spatafora J.W."/>
            <person name="Yadav J.S."/>
            <person name="Aerts A."/>
            <person name="Benoit I."/>
            <person name="Boyd A."/>
            <person name="Carlson A."/>
            <person name="Copeland A."/>
            <person name="Coutinho P.M."/>
            <person name="de Vries R.P."/>
            <person name="Ferreira P."/>
            <person name="Findley K."/>
            <person name="Foster B."/>
            <person name="Gaskell J."/>
            <person name="Glotzer D."/>
            <person name="Gorecki P."/>
            <person name="Heitman J."/>
            <person name="Hesse C."/>
            <person name="Hori C."/>
            <person name="Igarashi K."/>
            <person name="Jurgens J.A."/>
            <person name="Kallen N."/>
            <person name="Kersten P."/>
            <person name="Kohler A."/>
            <person name="Kuees U."/>
            <person name="Kumar T.K.A."/>
            <person name="Kuo A."/>
            <person name="LaButti K."/>
            <person name="Larrondo L.F."/>
            <person name="Lindquist E."/>
            <person name="Ling A."/>
            <person name="Lombard V."/>
            <person name="Lucas S."/>
            <person name="Lundell T."/>
            <person name="Martin R."/>
            <person name="McLaughlin D.J."/>
            <person name="Morgenstern I."/>
            <person name="Morin E."/>
            <person name="Murat C."/>
            <person name="Nagy L.G."/>
            <person name="Nolan M."/>
            <person name="Ohm R.A."/>
            <person name="Patyshakuliyeva A."/>
            <person name="Rokas A."/>
            <person name="Ruiz-Duenas F.J."/>
            <person name="Sabat G."/>
            <person name="Salamov A."/>
            <person name="Samejima M."/>
            <person name="Schmutz J."/>
            <person name="Slot J.C."/>
            <person name="St John F."/>
            <person name="Stenlid J."/>
            <person name="Sun H."/>
            <person name="Sun S."/>
            <person name="Syed K."/>
            <person name="Tsang A."/>
            <person name="Wiebenga A."/>
            <person name="Young D."/>
            <person name="Pisabarro A."/>
            <person name="Eastwood D.C."/>
            <person name="Martin F."/>
            <person name="Cullen D."/>
            <person name="Grigoriev I.V."/>
            <person name="Hibbett D.S."/>
        </authorList>
    </citation>
    <scope>NUCLEOTIDE SEQUENCE [LARGE SCALE GENOMIC DNA]</scope>
    <source>
        <strain evidence="12">FP-91666</strain>
    </source>
</reference>
<dbReference type="InterPro" id="IPR012132">
    <property type="entry name" value="GMC_OxRdtase"/>
</dbReference>
<dbReference type="GeneID" id="18807547"/>
<evidence type="ECO:0000313" key="12">
    <source>
        <dbReference type="Proteomes" id="UP000053927"/>
    </source>
</evidence>
<protein>
    <submittedName>
        <fullName evidence="11">GMC oxidoreductase</fullName>
    </submittedName>
</protein>
<dbReference type="AlphaFoldDB" id="R7RYD1"/>
<keyword evidence="5 8" id="KW-0274">FAD</keyword>
<dbReference type="Proteomes" id="UP000053927">
    <property type="component" value="Unassembled WGS sequence"/>
</dbReference>
<comment type="similarity">
    <text evidence="2 8">Belongs to the GMC oxidoreductase family.</text>
</comment>
<accession>R7RYD1</accession>
<dbReference type="EMBL" id="JH687405">
    <property type="protein sequence ID" value="EIM79352.1"/>
    <property type="molecule type" value="Genomic_DNA"/>
</dbReference>
<evidence type="ECO:0000256" key="6">
    <source>
        <dbReference type="ARBA" id="ARBA00023002"/>
    </source>
</evidence>
<keyword evidence="3 8" id="KW-0285">Flavoprotein</keyword>
<dbReference type="InterPro" id="IPR007867">
    <property type="entry name" value="GMC_OxRtase_C"/>
</dbReference>
<dbReference type="PROSITE" id="PS00623">
    <property type="entry name" value="GMC_OXRED_1"/>
    <property type="match status" value="1"/>
</dbReference>
<evidence type="ECO:0000313" key="11">
    <source>
        <dbReference type="EMBL" id="EIM79352.1"/>
    </source>
</evidence>
<dbReference type="InterPro" id="IPR036188">
    <property type="entry name" value="FAD/NAD-bd_sf"/>
</dbReference>
<dbReference type="SUPFAM" id="SSF54373">
    <property type="entry name" value="FAD-linked reductases, C-terminal domain"/>
    <property type="match status" value="1"/>
</dbReference>
<evidence type="ECO:0000256" key="3">
    <source>
        <dbReference type="ARBA" id="ARBA00022630"/>
    </source>
</evidence>
<sequence>MPLITAVDIAHKAFDYVIVGGGTAGLVLATRLTEDTNASVLVLEAGPANENDPLLLRMGSYGAHFNQEKYDWSFLTVPQKHCNNRQIPWPRGKTLGGSSAINFLAWVKPPKEEINDFERLGNPGWNWKNFEKYCAKAEGFVKPSAEEIEKHGLHSVGEWKMGEDGPIKLAIPSRASGADLDAIKVMKSAGIPEAQAPQNGDPRGLYIYPISVDPKTFKRSYAANAYWIPNQHRPNLSCIVSATAHKVIFEEGSTPLKATGVEFIVNSGGEATVHVATAGKEVILCAGAIKTPQLLELSGIGSPSILSRYGIKTKIDMPEVGENVQEHNTANVTFELKDDVPYETFDVLRYPKRAAEELALHSQGQGLFTYGSLGYTFAPLTWLSPRAREIHEAQISRVNEFTATPSRSGEKSRLTEGLKAQFEIMKERLGPERLGPGCEMMHAAMFRSFPNPPEPGKKYFSYNSCMHHQWSRGSIHIASTDPFASPVIDPHAFEEDIDLQTFIETVKFVRTLRHISPWKELVVREVNPGPDVQTDAQIGDYVKSYMSTTFHTAGTASMLPREKGGVVDPQLKVYGTSNLRVVDMSIVPLLFAAHVQSVLYAIAEQAADIIKGEFVA</sequence>
<dbReference type="RefSeq" id="XP_007311495.1">
    <property type="nucleotide sequence ID" value="XM_007311433.1"/>
</dbReference>
<feature type="active site" description="Proton donor" evidence="7">
    <location>
        <position position="551"/>
    </location>
</feature>
<dbReference type="PANTHER" id="PTHR11552">
    <property type="entry name" value="GLUCOSE-METHANOL-CHOLINE GMC OXIDOREDUCTASE"/>
    <property type="match status" value="1"/>
</dbReference>
<dbReference type="KEGG" id="shs:STEHIDRAFT_88165"/>
<comment type="cofactor">
    <cofactor evidence="1">
        <name>FAD</name>
        <dbReference type="ChEBI" id="CHEBI:57692"/>
    </cofactor>
</comment>
<evidence type="ECO:0000256" key="1">
    <source>
        <dbReference type="ARBA" id="ARBA00001974"/>
    </source>
</evidence>
<dbReference type="Pfam" id="PF00732">
    <property type="entry name" value="GMC_oxred_N"/>
    <property type="match status" value="1"/>
</dbReference>
<evidence type="ECO:0000259" key="10">
    <source>
        <dbReference type="PROSITE" id="PS00624"/>
    </source>
</evidence>
<organism evidence="11 12">
    <name type="scientific">Stereum hirsutum (strain FP-91666)</name>
    <name type="common">White-rot fungus</name>
    <dbReference type="NCBI Taxonomy" id="721885"/>
    <lineage>
        <taxon>Eukaryota</taxon>
        <taxon>Fungi</taxon>
        <taxon>Dikarya</taxon>
        <taxon>Basidiomycota</taxon>
        <taxon>Agaricomycotina</taxon>
        <taxon>Agaricomycetes</taxon>
        <taxon>Russulales</taxon>
        <taxon>Stereaceae</taxon>
        <taxon>Stereum</taxon>
    </lineage>
</organism>
<dbReference type="Gene3D" id="3.30.560.10">
    <property type="entry name" value="Glucose Oxidase, domain 3"/>
    <property type="match status" value="1"/>
</dbReference>
<evidence type="ECO:0000256" key="4">
    <source>
        <dbReference type="ARBA" id="ARBA00022729"/>
    </source>
</evidence>
<keyword evidence="6" id="KW-0560">Oxidoreductase</keyword>
<feature type="active site" description="Proton acceptor" evidence="7">
    <location>
        <position position="594"/>
    </location>
</feature>
<evidence type="ECO:0000256" key="5">
    <source>
        <dbReference type="ARBA" id="ARBA00022827"/>
    </source>
</evidence>
<feature type="domain" description="Glucose-methanol-choline oxidoreductase N-terminal" evidence="9">
    <location>
        <begin position="92"/>
        <end position="115"/>
    </location>
</feature>
<evidence type="ECO:0000256" key="7">
    <source>
        <dbReference type="PIRSR" id="PIRSR000137-1"/>
    </source>
</evidence>
<proteinExistence type="inferred from homology"/>
<dbReference type="SUPFAM" id="SSF51905">
    <property type="entry name" value="FAD/NAD(P)-binding domain"/>
    <property type="match status" value="1"/>
</dbReference>
<evidence type="ECO:0000256" key="2">
    <source>
        <dbReference type="ARBA" id="ARBA00010790"/>
    </source>
</evidence>
<name>R7RYD1_STEHR</name>
<dbReference type="PANTHER" id="PTHR11552:SF201">
    <property type="entry name" value="GLUCOSE-METHANOL-CHOLINE OXIDOREDUCTASE N-TERMINAL DOMAIN-CONTAINING PROTEIN"/>
    <property type="match status" value="1"/>
</dbReference>
<dbReference type="Pfam" id="PF05199">
    <property type="entry name" value="GMC_oxred_C"/>
    <property type="match status" value="1"/>
</dbReference>